<comment type="caution">
    <text evidence="1">The sequence shown here is derived from an EMBL/GenBank/DDBJ whole genome shotgun (WGS) entry which is preliminary data.</text>
</comment>
<sequence length="490" mass="51537">MAVDPTSGTLLASTDFDIATDSFAFANYGDELRDDGSVRRNLDPAQVWALYGDEVCARTEPDGSCALDAIAEVTMDILNGSMDGGHCFGMAALAWLLHSGQVDPRTLGASSASGIPSGAPVEALIARYFAAQAGDPTTSSKRTLSVADTIRALQDAWSRGDNFVLAFYDGPAHNSGHGVTPIALRQLDDGRVGIVLYDNNFPQQQTMMVTDPARDTWEYTTRADPRDSSYLFVGSPENRLNLYPVGTIAEQQVCPVCRTVGDDDSVLVLINDRSNGNATWDLEVTDAFGAPIDAVDKTDALDNANSQLIAVDTAEPVRIRLSEVPEGQRAQLDIAVLSDGWVGRVSGAELEHDEHAVLHADAGRGRLSWNSSDAGAPVVSVAGQRGDVSVRTAFTGVELDADGTVTVTSDPRTGAVTLTTDESLPSQLTVAAKRTDADRDVVAATGTPLSVAGDEGVVVHWGDWSGGGPLRLDLTAPDGSVRATVGVPLA</sequence>
<name>A0A938Y5L9_9ACTN</name>
<protein>
    <submittedName>
        <fullName evidence="1">Uncharacterized protein</fullName>
    </submittedName>
</protein>
<evidence type="ECO:0000313" key="2">
    <source>
        <dbReference type="Proteomes" id="UP000663792"/>
    </source>
</evidence>
<organism evidence="1 2">
    <name type="scientific">Nakamurella leprariae</name>
    <dbReference type="NCBI Taxonomy" id="2803911"/>
    <lineage>
        <taxon>Bacteria</taxon>
        <taxon>Bacillati</taxon>
        <taxon>Actinomycetota</taxon>
        <taxon>Actinomycetes</taxon>
        <taxon>Nakamurellales</taxon>
        <taxon>Nakamurellaceae</taxon>
        <taxon>Nakamurella</taxon>
    </lineage>
</organism>
<reference evidence="1" key="1">
    <citation type="submission" date="2021-01" db="EMBL/GenBank/DDBJ databases">
        <title>YIM 132084 draft genome.</title>
        <authorList>
            <person name="An D."/>
        </authorList>
    </citation>
    <scope>NUCLEOTIDE SEQUENCE</scope>
    <source>
        <strain evidence="1">YIM 132084</strain>
    </source>
</reference>
<dbReference type="AlphaFoldDB" id="A0A938Y5L9"/>
<keyword evidence="2" id="KW-1185">Reference proteome</keyword>
<dbReference type="Proteomes" id="UP000663792">
    <property type="component" value="Unassembled WGS sequence"/>
</dbReference>
<dbReference type="EMBL" id="JAERWK010000005">
    <property type="protein sequence ID" value="MBM9466215.1"/>
    <property type="molecule type" value="Genomic_DNA"/>
</dbReference>
<proteinExistence type="predicted"/>
<accession>A0A938Y5L9</accession>
<evidence type="ECO:0000313" key="1">
    <source>
        <dbReference type="EMBL" id="MBM9466215.1"/>
    </source>
</evidence>
<gene>
    <name evidence="1" type="ORF">JL106_02825</name>
</gene>